<accession>A0A2Z5V460</accession>
<dbReference type="Gene3D" id="2.40.160.20">
    <property type="match status" value="1"/>
</dbReference>
<reference evidence="5 6" key="1">
    <citation type="submission" date="2017-03" db="EMBL/GenBank/DDBJ databases">
        <title>The genome sequence of Candidatus Rickettsiella viridis.</title>
        <authorList>
            <person name="Nikoh N."/>
            <person name="Tsuchida T."/>
            <person name="Yamaguchi K."/>
            <person name="Maeda T."/>
            <person name="Shigenobu S."/>
            <person name="Fukatsu T."/>
        </authorList>
    </citation>
    <scope>NUCLEOTIDE SEQUENCE [LARGE SCALE GENOMIC DNA]</scope>
    <source>
        <strain evidence="5 6">Ap-RA04</strain>
    </source>
</reference>
<keyword evidence="3" id="KW-0732">Signal</keyword>
<evidence type="ECO:0000256" key="2">
    <source>
        <dbReference type="ARBA" id="ARBA00023114"/>
    </source>
</evidence>
<evidence type="ECO:0000313" key="6">
    <source>
        <dbReference type="Proteomes" id="UP000282483"/>
    </source>
</evidence>
<dbReference type="InterPro" id="IPR000498">
    <property type="entry name" value="OmpA-like_TM_dom"/>
</dbReference>
<dbReference type="AlphaFoldDB" id="A0A2Z5V460"/>
<dbReference type="GO" id="GO:0015288">
    <property type="term" value="F:porin activity"/>
    <property type="evidence" value="ECO:0007669"/>
    <property type="project" value="UniProtKB-KW"/>
</dbReference>
<evidence type="ECO:0000259" key="4">
    <source>
        <dbReference type="Pfam" id="PF01389"/>
    </source>
</evidence>
<protein>
    <submittedName>
        <fullName evidence="5">OmpA family protein</fullName>
    </submittedName>
</protein>
<evidence type="ECO:0000313" key="5">
    <source>
        <dbReference type="EMBL" id="BBB15232.1"/>
    </source>
</evidence>
<gene>
    <name evidence="5" type="primary">ompA</name>
    <name evidence="5" type="ORF">RVIR1_07430</name>
</gene>
<dbReference type="GO" id="GO:0009279">
    <property type="term" value="C:cell outer membrane"/>
    <property type="evidence" value="ECO:0007669"/>
    <property type="project" value="InterPro"/>
</dbReference>
<keyword evidence="2" id="KW-0813">Transport</keyword>
<proteinExistence type="inferred from homology"/>
<organism evidence="5 6">
    <name type="scientific">Candidatus Rickettsiella viridis</name>
    <dbReference type="NCBI Taxonomy" id="676208"/>
    <lineage>
        <taxon>Bacteria</taxon>
        <taxon>Pseudomonadati</taxon>
        <taxon>Pseudomonadota</taxon>
        <taxon>Gammaproteobacteria</taxon>
        <taxon>Legionellales</taxon>
        <taxon>Coxiellaceae</taxon>
        <taxon>Rickettsiella</taxon>
    </lineage>
</organism>
<comment type="similarity">
    <text evidence="1">Belongs to the outer membrane OOP (TC 1.B.6) superfamily. OmpA family.</text>
</comment>
<name>A0A2Z5V460_9COXI</name>
<dbReference type="SUPFAM" id="SSF56925">
    <property type="entry name" value="OMPA-like"/>
    <property type="match status" value="1"/>
</dbReference>
<feature type="chain" id="PRO_5016328594" evidence="3">
    <location>
        <begin position="22"/>
        <end position="197"/>
    </location>
</feature>
<dbReference type="Pfam" id="PF01389">
    <property type="entry name" value="OmpA_membrane"/>
    <property type="match status" value="1"/>
</dbReference>
<dbReference type="Proteomes" id="UP000282483">
    <property type="component" value="Chromosome"/>
</dbReference>
<keyword evidence="2" id="KW-0626">Porin</keyword>
<feature type="domain" description="Outer membrane protein OmpA-like transmembrane" evidence="4">
    <location>
        <begin position="28"/>
        <end position="197"/>
    </location>
</feature>
<dbReference type="OrthoDB" id="5659948at2"/>
<dbReference type="EMBL" id="AP018005">
    <property type="protein sequence ID" value="BBB15232.1"/>
    <property type="molecule type" value="Genomic_DNA"/>
</dbReference>
<sequence>MCKKIWLKSLFVFFSSFPVLANATIPGFYILGQIGSGNTHAEASDAAALSIDSKVVFTGRVAGGYQFNQNLALEIGYTRFSDVDFSGVGGVSGQTISLSENALDFMAKPLLPLSNNFNIYAKMGLAYVKANGSSIVNGKSYLGYSDDWDPAFGLGLSYDITPNILIDLAWTRFQSVGGNNATPSADFYSVGVAYYFG</sequence>
<keyword evidence="2" id="KW-0812">Transmembrane</keyword>
<keyword evidence="6" id="KW-1185">Reference proteome</keyword>
<dbReference type="GO" id="GO:0046930">
    <property type="term" value="C:pore complex"/>
    <property type="evidence" value="ECO:0007669"/>
    <property type="project" value="UniProtKB-KW"/>
</dbReference>
<dbReference type="RefSeq" id="WP_126322703.1">
    <property type="nucleotide sequence ID" value="NZ_AP018005.1"/>
</dbReference>
<dbReference type="InterPro" id="IPR011250">
    <property type="entry name" value="OMP/PagP_B-barrel"/>
</dbReference>
<evidence type="ECO:0000256" key="1">
    <source>
        <dbReference type="ARBA" id="ARBA00005710"/>
    </source>
</evidence>
<dbReference type="KEGG" id="rvi:RVIR1_07430"/>
<feature type="signal peptide" evidence="3">
    <location>
        <begin position="1"/>
        <end position="21"/>
    </location>
</feature>
<evidence type="ECO:0000256" key="3">
    <source>
        <dbReference type="SAM" id="SignalP"/>
    </source>
</evidence>
<keyword evidence="2" id="KW-0406">Ion transport</keyword>